<organism evidence="1 2">
    <name type="scientific">Gigaspora rosea</name>
    <dbReference type="NCBI Taxonomy" id="44941"/>
    <lineage>
        <taxon>Eukaryota</taxon>
        <taxon>Fungi</taxon>
        <taxon>Fungi incertae sedis</taxon>
        <taxon>Mucoromycota</taxon>
        <taxon>Glomeromycotina</taxon>
        <taxon>Glomeromycetes</taxon>
        <taxon>Diversisporales</taxon>
        <taxon>Gigasporaceae</taxon>
        <taxon>Gigaspora</taxon>
    </lineage>
</organism>
<evidence type="ECO:0000313" key="2">
    <source>
        <dbReference type="Proteomes" id="UP000266673"/>
    </source>
</evidence>
<sequence>MDKELSDTDSKFDMDTDLEPVVIYGSQFTNDFNADYQYSSLYDLWNQNYITIGKEGDQTYYTCVALGASMVCDDNMKRLVEELEKWSNQIGVIAESEFNKKDILSDLIRSSQYEIELL</sequence>
<evidence type="ECO:0000313" key="1">
    <source>
        <dbReference type="EMBL" id="RIB26764.1"/>
    </source>
</evidence>
<dbReference type="AlphaFoldDB" id="A0A397VW59"/>
<accession>A0A397VW59</accession>
<dbReference type="Proteomes" id="UP000266673">
    <property type="component" value="Unassembled WGS sequence"/>
</dbReference>
<keyword evidence="2" id="KW-1185">Reference proteome</keyword>
<dbReference type="EMBL" id="QKWP01000124">
    <property type="protein sequence ID" value="RIB26764.1"/>
    <property type="molecule type" value="Genomic_DNA"/>
</dbReference>
<protein>
    <submittedName>
        <fullName evidence="1">Uncharacterized protein</fullName>
    </submittedName>
</protein>
<proteinExistence type="predicted"/>
<dbReference type="OrthoDB" id="2423195at2759"/>
<name>A0A397VW59_9GLOM</name>
<reference evidence="1 2" key="1">
    <citation type="submission" date="2018-06" db="EMBL/GenBank/DDBJ databases">
        <title>Comparative genomics reveals the genomic features of Rhizophagus irregularis, R. cerebriforme, R. diaphanum and Gigaspora rosea, and their symbiotic lifestyle signature.</title>
        <authorList>
            <person name="Morin E."/>
            <person name="San Clemente H."/>
            <person name="Chen E.C.H."/>
            <person name="De La Providencia I."/>
            <person name="Hainaut M."/>
            <person name="Kuo A."/>
            <person name="Kohler A."/>
            <person name="Murat C."/>
            <person name="Tang N."/>
            <person name="Roy S."/>
            <person name="Loubradou J."/>
            <person name="Henrissat B."/>
            <person name="Grigoriev I.V."/>
            <person name="Corradi N."/>
            <person name="Roux C."/>
            <person name="Martin F.M."/>
        </authorList>
    </citation>
    <scope>NUCLEOTIDE SEQUENCE [LARGE SCALE GENOMIC DNA]</scope>
    <source>
        <strain evidence="1 2">DAOM 194757</strain>
    </source>
</reference>
<gene>
    <name evidence="1" type="ORF">C2G38_2162529</name>
</gene>
<comment type="caution">
    <text evidence="1">The sequence shown here is derived from an EMBL/GenBank/DDBJ whole genome shotgun (WGS) entry which is preliminary data.</text>
</comment>